<dbReference type="PANTHER" id="PTHR30154:SF0">
    <property type="entry name" value="LEUCINE-RESPONSIVE REGULATORY PROTEIN"/>
    <property type="match status" value="1"/>
</dbReference>
<evidence type="ECO:0000256" key="1">
    <source>
        <dbReference type="ARBA" id="ARBA00023015"/>
    </source>
</evidence>
<accession>A0ABU8VGT3</accession>
<dbReference type="Proteomes" id="UP001365846">
    <property type="component" value="Unassembled WGS sequence"/>
</dbReference>
<dbReference type="InterPro" id="IPR000485">
    <property type="entry name" value="AsnC-type_HTH_dom"/>
</dbReference>
<evidence type="ECO:0000313" key="7">
    <source>
        <dbReference type="Proteomes" id="UP001365846"/>
    </source>
</evidence>
<keyword evidence="1" id="KW-0805">Transcription regulation</keyword>
<feature type="domain" description="HTH asnC-type" evidence="5">
    <location>
        <begin position="19"/>
        <end position="80"/>
    </location>
</feature>
<dbReference type="InterPro" id="IPR011008">
    <property type="entry name" value="Dimeric_a/b-barrel"/>
</dbReference>
<evidence type="ECO:0000256" key="2">
    <source>
        <dbReference type="ARBA" id="ARBA00023125"/>
    </source>
</evidence>
<dbReference type="SUPFAM" id="SSF54909">
    <property type="entry name" value="Dimeric alpha+beta barrel"/>
    <property type="match status" value="1"/>
</dbReference>
<comment type="caution">
    <text evidence="6">The sequence shown here is derived from an EMBL/GenBank/DDBJ whole genome shotgun (WGS) entry which is preliminary data.</text>
</comment>
<dbReference type="SUPFAM" id="SSF46785">
    <property type="entry name" value="Winged helix' DNA-binding domain"/>
    <property type="match status" value="1"/>
</dbReference>
<dbReference type="InterPro" id="IPR019888">
    <property type="entry name" value="Tscrpt_reg_AsnC-like"/>
</dbReference>
<evidence type="ECO:0000259" key="5">
    <source>
        <dbReference type="PROSITE" id="PS50956"/>
    </source>
</evidence>
<dbReference type="PANTHER" id="PTHR30154">
    <property type="entry name" value="LEUCINE-RESPONSIVE REGULATORY PROTEIN"/>
    <property type="match status" value="1"/>
</dbReference>
<evidence type="ECO:0000256" key="4">
    <source>
        <dbReference type="ARBA" id="ARBA00023163"/>
    </source>
</evidence>
<dbReference type="EMBL" id="JBBKZU010000007">
    <property type="protein sequence ID" value="MEJ8812785.1"/>
    <property type="molecule type" value="Genomic_DNA"/>
</dbReference>
<dbReference type="RefSeq" id="WP_340358039.1">
    <property type="nucleotide sequence ID" value="NZ_JBBKZU010000007.1"/>
</dbReference>
<dbReference type="InterPro" id="IPR036388">
    <property type="entry name" value="WH-like_DNA-bd_sf"/>
</dbReference>
<gene>
    <name evidence="6" type="ORF">WKW77_16985</name>
</gene>
<name>A0ABU8VGT3_9BURK</name>
<keyword evidence="3" id="KW-0010">Activator</keyword>
<protein>
    <submittedName>
        <fullName evidence="6">Lrp/AsnC ligand binding domain-containing protein</fullName>
    </submittedName>
</protein>
<evidence type="ECO:0000313" key="6">
    <source>
        <dbReference type="EMBL" id="MEJ8812785.1"/>
    </source>
</evidence>
<keyword evidence="2" id="KW-0238">DNA-binding</keyword>
<dbReference type="InterPro" id="IPR019887">
    <property type="entry name" value="Tscrpt_reg_AsnC/Lrp_C"/>
</dbReference>
<dbReference type="Gene3D" id="3.30.70.920">
    <property type="match status" value="1"/>
</dbReference>
<dbReference type="Gene3D" id="1.10.10.10">
    <property type="entry name" value="Winged helix-like DNA-binding domain superfamily/Winged helix DNA-binding domain"/>
    <property type="match status" value="1"/>
</dbReference>
<dbReference type="PROSITE" id="PS50956">
    <property type="entry name" value="HTH_ASNC_2"/>
    <property type="match status" value="1"/>
</dbReference>
<reference evidence="6 7" key="1">
    <citation type="submission" date="2024-03" db="EMBL/GenBank/DDBJ databases">
        <title>Novel species of the genus Variovorax.</title>
        <authorList>
            <person name="Liu Q."/>
            <person name="Xin Y.-H."/>
        </authorList>
    </citation>
    <scope>NUCLEOTIDE SEQUENCE [LARGE SCALE GENOMIC DNA]</scope>
    <source>
        <strain evidence="6 7">KACC 18899</strain>
    </source>
</reference>
<dbReference type="Pfam" id="PF01037">
    <property type="entry name" value="AsnC_trans_reg"/>
    <property type="match status" value="1"/>
</dbReference>
<dbReference type="InterPro" id="IPR036390">
    <property type="entry name" value="WH_DNA-bd_sf"/>
</dbReference>
<dbReference type="PRINTS" id="PR00033">
    <property type="entry name" value="HTHASNC"/>
</dbReference>
<keyword evidence="4" id="KW-0804">Transcription</keyword>
<keyword evidence="7" id="KW-1185">Reference proteome</keyword>
<dbReference type="SMART" id="SM00344">
    <property type="entry name" value="HTH_ASNC"/>
    <property type="match status" value="1"/>
</dbReference>
<dbReference type="CDD" id="cd00090">
    <property type="entry name" value="HTH_ARSR"/>
    <property type="match status" value="1"/>
</dbReference>
<proteinExistence type="predicted"/>
<organism evidence="6 7">
    <name type="scientific">Variovorax ureilyticus</name>
    <dbReference type="NCBI Taxonomy" id="1836198"/>
    <lineage>
        <taxon>Bacteria</taxon>
        <taxon>Pseudomonadati</taxon>
        <taxon>Pseudomonadota</taxon>
        <taxon>Betaproteobacteria</taxon>
        <taxon>Burkholderiales</taxon>
        <taxon>Comamonadaceae</taxon>
        <taxon>Variovorax</taxon>
    </lineage>
</organism>
<dbReference type="InterPro" id="IPR011991">
    <property type="entry name" value="ArsR-like_HTH"/>
</dbReference>
<dbReference type="Pfam" id="PF13412">
    <property type="entry name" value="HTH_24"/>
    <property type="match status" value="1"/>
</dbReference>
<evidence type="ECO:0000256" key="3">
    <source>
        <dbReference type="ARBA" id="ARBA00023159"/>
    </source>
</evidence>
<sequence length="171" mass="19177">MSTSRPNKSLERAAEQLGLDRLDLRILSALQDDGRMTNLKLAEEIGLSPTAVLARVQRLTRENYILGYEARLNPLKLGAGMLVFVEVLLDRTTPNVFDEFKAAVQVRPEIMECHMVAGGFDYLLKTRSSDMNDYRNFAGTVLWQLPGVRETRTYAVMEEVKNSAKLSLPGS</sequence>